<keyword evidence="3" id="KW-1185">Reference proteome</keyword>
<feature type="transmembrane region" description="Helical" evidence="1">
    <location>
        <begin position="64"/>
        <end position="81"/>
    </location>
</feature>
<evidence type="ECO:0000313" key="2">
    <source>
        <dbReference type="EMBL" id="RKO66553.1"/>
    </source>
</evidence>
<dbReference type="Pfam" id="PF09930">
    <property type="entry name" value="DUF2162"/>
    <property type="match status" value="1"/>
</dbReference>
<keyword evidence="1" id="KW-0472">Membrane</keyword>
<sequence length="275" mass="29637">MSIYGGLLLATLVLSIKTGLILGASWLSRWGLVLTSFLFGSILYGLVVFFGTHQQTLISFLDRYTFAGALLVAIFLIYLGLQEEKGAGSSSPGCLREASFRSRGDGEFAGKAVASNSSCHFLAGQPAPGAVISPALERFKYALGFLPCPLCLVALAFSVIVASSMVGTGLSRLGLFVAVLFFILVIVTSLAMRRAIRLTGYKPVAIFNPLLLFTGLMTLIFALFIPNFVQAMTMPLTPVNIDSPRWLAAVLAGLVILSLAGYFRYQINFLKERDD</sequence>
<name>A0A494WUL6_9FIRM</name>
<dbReference type="PIRSF" id="PIRSF037409">
    <property type="entry name" value="UCP037409_transporter"/>
    <property type="match status" value="1"/>
</dbReference>
<feature type="transmembrane region" description="Helical" evidence="1">
    <location>
        <begin position="173"/>
        <end position="192"/>
    </location>
</feature>
<organism evidence="2 3">
    <name type="scientific">Desulfofundulus salinus</name>
    <dbReference type="NCBI Taxonomy" id="2419843"/>
    <lineage>
        <taxon>Bacteria</taxon>
        <taxon>Bacillati</taxon>
        <taxon>Bacillota</taxon>
        <taxon>Clostridia</taxon>
        <taxon>Eubacteriales</taxon>
        <taxon>Peptococcaceae</taxon>
        <taxon>Desulfofundulus</taxon>
    </lineage>
</organism>
<dbReference type="RefSeq" id="WP_121450986.1">
    <property type="nucleotide sequence ID" value="NZ_RBWE01000001.1"/>
</dbReference>
<evidence type="ECO:0008006" key="4">
    <source>
        <dbReference type="Google" id="ProtNLM"/>
    </source>
</evidence>
<feature type="transmembrane region" description="Helical" evidence="1">
    <location>
        <begin position="245"/>
        <end position="263"/>
    </location>
</feature>
<dbReference type="EMBL" id="RBWE01000001">
    <property type="protein sequence ID" value="RKO66553.1"/>
    <property type="molecule type" value="Genomic_DNA"/>
</dbReference>
<dbReference type="AlphaFoldDB" id="A0A494WUL6"/>
<protein>
    <recommendedName>
        <fullName evidence="4">Transporter</fullName>
    </recommendedName>
</protein>
<accession>A0A494WUL6</accession>
<comment type="caution">
    <text evidence="2">The sequence shown here is derived from an EMBL/GenBank/DDBJ whole genome shotgun (WGS) entry which is preliminary data.</text>
</comment>
<keyword evidence="1" id="KW-1133">Transmembrane helix</keyword>
<reference evidence="2 3" key="1">
    <citation type="submission" date="2018-10" db="EMBL/GenBank/DDBJ databases">
        <authorList>
            <person name="Grouzdev D.S."/>
            <person name="Krutkina M.S."/>
            <person name="Tourova T.P."/>
            <person name="Nazina T.N."/>
        </authorList>
    </citation>
    <scope>NUCLEOTIDE SEQUENCE [LARGE SCALE GENOMIC DNA]</scope>
    <source>
        <strain evidence="2 3">435</strain>
    </source>
</reference>
<dbReference type="OrthoDB" id="1952749at2"/>
<feature type="transmembrane region" description="Helical" evidence="1">
    <location>
        <begin position="204"/>
        <end position="225"/>
    </location>
</feature>
<dbReference type="Proteomes" id="UP000271256">
    <property type="component" value="Unassembled WGS sequence"/>
</dbReference>
<evidence type="ECO:0000256" key="1">
    <source>
        <dbReference type="SAM" id="Phobius"/>
    </source>
</evidence>
<gene>
    <name evidence="2" type="ORF">D7024_06050</name>
</gene>
<feature type="transmembrane region" description="Helical" evidence="1">
    <location>
        <begin position="31"/>
        <end position="52"/>
    </location>
</feature>
<evidence type="ECO:0000313" key="3">
    <source>
        <dbReference type="Proteomes" id="UP000271256"/>
    </source>
</evidence>
<proteinExistence type="predicted"/>
<feature type="transmembrane region" description="Helical" evidence="1">
    <location>
        <begin position="141"/>
        <end position="161"/>
    </location>
</feature>
<feature type="transmembrane region" description="Helical" evidence="1">
    <location>
        <begin position="6"/>
        <end position="24"/>
    </location>
</feature>
<keyword evidence="1" id="KW-0812">Transmembrane</keyword>
<dbReference type="InterPro" id="IPR017199">
    <property type="entry name" value="UCP037409_transporter"/>
</dbReference>